<evidence type="ECO:0000313" key="4">
    <source>
        <dbReference type="Proteomes" id="UP000254554"/>
    </source>
</evidence>
<keyword evidence="3" id="KW-0378">Hydrolase</keyword>
<gene>
    <name evidence="3" type="ORF">NCTC11370_00546</name>
</gene>
<dbReference type="RefSeq" id="WP_010652697.1">
    <property type="nucleotide sequence ID" value="NZ_JAPHOO010000002.1"/>
</dbReference>
<reference evidence="3 4" key="1">
    <citation type="submission" date="2018-06" db="EMBL/GenBank/DDBJ databases">
        <authorList>
            <consortium name="Pathogen Informatics"/>
            <person name="Doyle S."/>
        </authorList>
    </citation>
    <scope>NUCLEOTIDE SEQUENCE [LARGE SCALE GENOMIC DNA]</scope>
    <source>
        <strain evidence="3 4">NCTC11370</strain>
    </source>
</reference>
<name>A0A377G7L6_9GAMM</name>
<dbReference type="PROSITE" id="PS50802">
    <property type="entry name" value="OTU"/>
    <property type="match status" value="1"/>
</dbReference>
<dbReference type="STRING" id="1094715.GCA_000236165_01875"/>
<feature type="region of interest" description="Disordered" evidence="1">
    <location>
        <begin position="204"/>
        <end position="224"/>
    </location>
</feature>
<dbReference type="Pfam" id="PF02338">
    <property type="entry name" value="OTU"/>
    <property type="match status" value="1"/>
</dbReference>
<dbReference type="GO" id="GO:0008233">
    <property type="term" value="F:peptidase activity"/>
    <property type="evidence" value="ECO:0007669"/>
    <property type="project" value="UniProtKB-KW"/>
</dbReference>
<dbReference type="OrthoDB" id="5657134at2"/>
<dbReference type="Proteomes" id="UP000254554">
    <property type="component" value="Unassembled WGS sequence"/>
</dbReference>
<keyword evidence="3" id="KW-0645">Protease</keyword>
<dbReference type="EMBL" id="UGGT01000001">
    <property type="protein sequence ID" value="STO20491.1"/>
    <property type="molecule type" value="Genomic_DNA"/>
</dbReference>
<dbReference type="GO" id="GO:0006508">
    <property type="term" value="P:proteolysis"/>
    <property type="evidence" value="ECO:0007669"/>
    <property type="project" value="UniProtKB-KW"/>
</dbReference>
<evidence type="ECO:0000256" key="1">
    <source>
        <dbReference type="SAM" id="MobiDB-lite"/>
    </source>
</evidence>
<sequence length="413" mass="46281">MKVKNGKFVDSYNGKYKRRKRQVEAINAYLDKNGLVVHDSIDNGDCFFDAVSQQLGQMPGLISYSIEDLRDICSNYAESHAESELFALLKKREDFKDFKNIKDYVRKIKSDDPPLWGNQDCEGVILARYFKENLGIELVFEVINYELHFDEISGEEISVQDVFYIRAEGKTSTNPDPDNTAPCIRLFNALNHYVACSRTAPMQMEHGNSSAHSTHQTDTTESAAMNHSSLKRIIHILRDEGILAEEPTNETGSATGDAMENKELRIFNKNFLTACVLRLVQLEDNLGNRNEVVAIGRLLKSYFDLLKKPESKESLVQFNSDLNLAQQASQPSQIIAILYWGLKIIGLLGGATLGAGLSVLNMNQTHFLSLSGSGYSLGDIAAKKGFFGNRKQFSLALDEIKEDLQSNWNKSLS</sequence>
<dbReference type="InterPro" id="IPR003323">
    <property type="entry name" value="OTU_dom"/>
</dbReference>
<keyword evidence="4" id="KW-1185">Reference proteome</keyword>
<proteinExistence type="predicted"/>
<dbReference type="GeneID" id="93292824"/>
<evidence type="ECO:0000259" key="2">
    <source>
        <dbReference type="PROSITE" id="PS50802"/>
    </source>
</evidence>
<protein>
    <submittedName>
        <fullName evidence="3">Predicted cysteine protease (OTU family)</fullName>
    </submittedName>
</protein>
<feature type="compositionally biased region" description="Polar residues" evidence="1">
    <location>
        <begin position="206"/>
        <end position="224"/>
    </location>
</feature>
<dbReference type="Gene3D" id="3.90.70.80">
    <property type="match status" value="1"/>
</dbReference>
<evidence type="ECO:0000313" key="3">
    <source>
        <dbReference type="EMBL" id="STO20491.1"/>
    </source>
</evidence>
<accession>A0A377G7L6</accession>
<feature type="domain" description="OTU" evidence="2">
    <location>
        <begin position="35"/>
        <end position="155"/>
    </location>
</feature>
<dbReference type="AlphaFoldDB" id="A0A377G7L6"/>
<organism evidence="3 4">
    <name type="scientific">Fluoribacter dumoffii</name>
    <dbReference type="NCBI Taxonomy" id="463"/>
    <lineage>
        <taxon>Bacteria</taxon>
        <taxon>Pseudomonadati</taxon>
        <taxon>Pseudomonadota</taxon>
        <taxon>Gammaproteobacteria</taxon>
        <taxon>Legionellales</taxon>
        <taxon>Legionellaceae</taxon>
        <taxon>Fluoribacter</taxon>
    </lineage>
</organism>